<dbReference type="GO" id="GO:0004497">
    <property type="term" value="F:monooxygenase activity"/>
    <property type="evidence" value="ECO:0007669"/>
    <property type="project" value="UniProtKB-KW"/>
</dbReference>
<evidence type="ECO:0000256" key="1">
    <source>
        <dbReference type="ARBA" id="ARBA00001974"/>
    </source>
</evidence>
<dbReference type="Gene3D" id="3.40.30.120">
    <property type="match status" value="1"/>
</dbReference>
<keyword evidence="2" id="KW-0285">Flavoprotein</keyword>
<dbReference type="PRINTS" id="PR00420">
    <property type="entry name" value="RNGMNOXGNASE"/>
</dbReference>
<evidence type="ECO:0000256" key="2">
    <source>
        <dbReference type="ARBA" id="ARBA00022630"/>
    </source>
</evidence>
<dbReference type="InterPro" id="IPR036188">
    <property type="entry name" value="FAD/NAD-bd_sf"/>
</dbReference>
<organism evidence="5 6">
    <name type="scientific">Kribbella yunnanensis</name>
    <dbReference type="NCBI Taxonomy" id="190194"/>
    <lineage>
        <taxon>Bacteria</taxon>
        <taxon>Bacillati</taxon>
        <taxon>Actinomycetota</taxon>
        <taxon>Actinomycetes</taxon>
        <taxon>Propionibacteriales</taxon>
        <taxon>Kribbellaceae</taxon>
        <taxon>Kribbella</taxon>
    </lineage>
</organism>
<keyword evidence="3" id="KW-0274">FAD</keyword>
<dbReference type="Proteomes" id="UP001500280">
    <property type="component" value="Unassembled WGS sequence"/>
</dbReference>
<keyword evidence="5" id="KW-0560">Oxidoreductase</keyword>
<keyword evidence="6" id="KW-1185">Reference proteome</keyword>
<accession>A0ABP4SU40</accession>
<dbReference type="PANTHER" id="PTHR43004">
    <property type="entry name" value="TRK SYSTEM POTASSIUM UPTAKE PROTEIN"/>
    <property type="match status" value="1"/>
</dbReference>
<gene>
    <name evidence="5" type="ORF">GCM10009745_22270</name>
</gene>
<proteinExistence type="predicted"/>
<dbReference type="InterPro" id="IPR050641">
    <property type="entry name" value="RIFMO-like"/>
</dbReference>
<feature type="domain" description="FAD-binding" evidence="4">
    <location>
        <begin position="2"/>
        <end position="349"/>
    </location>
</feature>
<keyword evidence="5" id="KW-0503">Monooxygenase</keyword>
<dbReference type="EMBL" id="BAAANF010000007">
    <property type="protein sequence ID" value="GAA1678267.1"/>
    <property type="molecule type" value="Genomic_DNA"/>
</dbReference>
<evidence type="ECO:0000256" key="3">
    <source>
        <dbReference type="ARBA" id="ARBA00022827"/>
    </source>
</evidence>
<evidence type="ECO:0000259" key="4">
    <source>
        <dbReference type="Pfam" id="PF01494"/>
    </source>
</evidence>
<comment type="caution">
    <text evidence="5">The sequence shown here is derived from an EMBL/GenBank/DDBJ whole genome shotgun (WGS) entry which is preliminary data.</text>
</comment>
<dbReference type="InterPro" id="IPR002938">
    <property type="entry name" value="FAD-bd"/>
</dbReference>
<dbReference type="RefSeq" id="WP_344149173.1">
    <property type="nucleotide sequence ID" value="NZ_BAAANF010000007.1"/>
</dbReference>
<protein>
    <submittedName>
        <fullName evidence="5">FAD-dependent monooxygenase</fullName>
    </submittedName>
</protein>
<name>A0ABP4SU40_9ACTN</name>
<dbReference type="Gene3D" id="3.50.50.60">
    <property type="entry name" value="FAD/NAD(P)-binding domain"/>
    <property type="match status" value="1"/>
</dbReference>
<comment type="cofactor">
    <cofactor evidence="1">
        <name>FAD</name>
        <dbReference type="ChEBI" id="CHEBI:57692"/>
    </cofactor>
</comment>
<dbReference type="PANTHER" id="PTHR43004:SF19">
    <property type="entry name" value="BINDING MONOOXYGENASE, PUTATIVE (JCVI)-RELATED"/>
    <property type="match status" value="1"/>
</dbReference>
<dbReference type="Gene3D" id="3.30.70.2450">
    <property type="match status" value="1"/>
</dbReference>
<reference evidence="6" key="1">
    <citation type="journal article" date="2019" name="Int. J. Syst. Evol. Microbiol.">
        <title>The Global Catalogue of Microorganisms (GCM) 10K type strain sequencing project: providing services to taxonomists for standard genome sequencing and annotation.</title>
        <authorList>
            <consortium name="The Broad Institute Genomics Platform"/>
            <consortium name="The Broad Institute Genome Sequencing Center for Infectious Disease"/>
            <person name="Wu L."/>
            <person name="Ma J."/>
        </authorList>
    </citation>
    <scope>NUCLEOTIDE SEQUENCE [LARGE SCALE GENOMIC DNA]</scope>
    <source>
        <strain evidence="6">JCM 14307</strain>
    </source>
</reference>
<evidence type="ECO:0000313" key="6">
    <source>
        <dbReference type="Proteomes" id="UP001500280"/>
    </source>
</evidence>
<dbReference type="SUPFAM" id="SSF51905">
    <property type="entry name" value="FAD/NAD(P)-binding domain"/>
    <property type="match status" value="1"/>
</dbReference>
<dbReference type="Pfam" id="PF01494">
    <property type="entry name" value="FAD_binding_3"/>
    <property type="match status" value="1"/>
</dbReference>
<evidence type="ECO:0000313" key="5">
    <source>
        <dbReference type="EMBL" id="GAA1678267.1"/>
    </source>
</evidence>
<dbReference type="Pfam" id="PF21274">
    <property type="entry name" value="Rng_hyd_C"/>
    <property type="match status" value="1"/>
</dbReference>
<sequence length="488" mass="53082">MYDVAIVGAGPVGLYLACELGLRGLSVVVLEREPEAGSVWRSAPLGMRGLMAASLAGFYRRGMLEDLLKVDELEDQPKTLQGVGHFAGIMIDPAKIDVSAMPYRLPTQAPDAVMTDLAHVEQVLENRATKYGVEVRRDQPVTDLTQYDDHVTVRTGNAEYAARWVVGADGGRSAVRKLAGFEFVGTEPTFTGYTFQAEFDDPAKLNLGFNPTPHGLYVKMSWTPGHIGVMDFDGGAYDRTQEPTKDHLQEVLRRVSGTDVTITELRMASTYTDRAMQATTYRKGRVLLAGDAAHIHSPLGGQGLNSGLGDAMNLGWKLAATIQGHAPDGLLDTYTTERHPIGEWVLDWTRAQVTVLKPGPHGRAMQGVMRDLLDTPDGAQYIYSKISGMANRYDLGSDHPLVGRIAPEFRLEDGTRLADLMQDGHGVLLDFTGELADLELNSNYRYAAGRANDDLGLAAVLVRPDGVVAWAGDADRNAIDAAAKRWFA</sequence>